<keyword evidence="6" id="KW-1185">Reference proteome</keyword>
<organism evidence="5 6">
    <name type="scientific">Chitinophaga jiangningensis</name>
    <dbReference type="NCBI Taxonomy" id="1419482"/>
    <lineage>
        <taxon>Bacteria</taxon>
        <taxon>Pseudomonadati</taxon>
        <taxon>Bacteroidota</taxon>
        <taxon>Chitinophagia</taxon>
        <taxon>Chitinophagales</taxon>
        <taxon>Chitinophagaceae</taxon>
        <taxon>Chitinophaga</taxon>
    </lineage>
</organism>
<dbReference type="STRING" id="1419482.SAMN05444266_107260"/>
<accession>A0A1M7HK05</accession>
<dbReference type="SUPFAM" id="SSF53383">
    <property type="entry name" value="PLP-dependent transferases"/>
    <property type="match status" value="1"/>
</dbReference>
<feature type="active site" description="Proton acceptor" evidence="2">
    <location>
        <position position="183"/>
    </location>
</feature>
<dbReference type="InterPro" id="IPR000653">
    <property type="entry name" value="DegT/StrS_aminotransferase"/>
</dbReference>
<protein>
    <submittedName>
        <fullName evidence="5">dTDP-4-amino-4,6-dideoxygalactose transaminase</fullName>
    </submittedName>
</protein>
<dbReference type="Pfam" id="PF01041">
    <property type="entry name" value="DegT_DnrJ_EryC1"/>
    <property type="match status" value="1"/>
</dbReference>
<dbReference type="PANTHER" id="PTHR30244:SF34">
    <property type="entry name" value="DTDP-4-AMINO-4,6-DIDEOXYGALACTOSE TRANSAMINASE"/>
    <property type="match status" value="1"/>
</dbReference>
<keyword evidence="3 4" id="KW-0663">Pyridoxal phosphate</keyword>
<dbReference type="CDD" id="cd00616">
    <property type="entry name" value="AHBA_syn"/>
    <property type="match status" value="1"/>
</dbReference>
<gene>
    <name evidence="5" type="ORF">SAMN05444266_107260</name>
</gene>
<dbReference type="RefSeq" id="WP_218588065.1">
    <property type="nucleotide sequence ID" value="NZ_FRBL01000007.1"/>
</dbReference>
<dbReference type="InterPro" id="IPR015422">
    <property type="entry name" value="PyrdxlP-dep_Trfase_small"/>
</dbReference>
<name>A0A1M7HK05_9BACT</name>
<dbReference type="InterPro" id="IPR015421">
    <property type="entry name" value="PyrdxlP-dep_Trfase_major"/>
</dbReference>
<dbReference type="AlphaFoldDB" id="A0A1M7HK05"/>
<dbReference type="PIRSF" id="PIRSF000390">
    <property type="entry name" value="PLP_StrS"/>
    <property type="match status" value="1"/>
</dbReference>
<evidence type="ECO:0000313" key="5">
    <source>
        <dbReference type="EMBL" id="SHM28457.1"/>
    </source>
</evidence>
<evidence type="ECO:0000313" key="6">
    <source>
        <dbReference type="Proteomes" id="UP000184420"/>
    </source>
</evidence>
<feature type="modified residue" description="N6-(pyridoxal phosphate)lysine" evidence="3">
    <location>
        <position position="183"/>
    </location>
</feature>
<evidence type="ECO:0000256" key="1">
    <source>
        <dbReference type="ARBA" id="ARBA00037999"/>
    </source>
</evidence>
<evidence type="ECO:0000256" key="3">
    <source>
        <dbReference type="PIRSR" id="PIRSR000390-2"/>
    </source>
</evidence>
<dbReference type="GO" id="GO:0000271">
    <property type="term" value="P:polysaccharide biosynthetic process"/>
    <property type="evidence" value="ECO:0007669"/>
    <property type="project" value="TreeGrafter"/>
</dbReference>
<proteinExistence type="inferred from homology"/>
<evidence type="ECO:0000256" key="2">
    <source>
        <dbReference type="PIRSR" id="PIRSR000390-1"/>
    </source>
</evidence>
<dbReference type="Gene3D" id="3.90.1150.10">
    <property type="entry name" value="Aspartate Aminotransferase, domain 1"/>
    <property type="match status" value="1"/>
</dbReference>
<dbReference type="InterPro" id="IPR015424">
    <property type="entry name" value="PyrdxlP-dep_Trfase"/>
</dbReference>
<dbReference type="PANTHER" id="PTHR30244">
    <property type="entry name" value="TRANSAMINASE"/>
    <property type="match status" value="1"/>
</dbReference>
<dbReference type="GO" id="GO:0030170">
    <property type="term" value="F:pyridoxal phosphate binding"/>
    <property type="evidence" value="ECO:0007669"/>
    <property type="project" value="TreeGrafter"/>
</dbReference>
<reference evidence="5 6" key="1">
    <citation type="submission" date="2016-11" db="EMBL/GenBank/DDBJ databases">
        <authorList>
            <person name="Jaros S."/>
            <person name="Januszkiewicz K."/>
            <person name="Wedrychowicz H."/>
        </authorList>
    </citation>
    <scope>NUCLEOTIDE SEQUENCE [LARGE SCALE GENOMIC DNA]</scope>
    <source>
        <strain evidence="5 6">DSM 27406</strain>
    </source>
</reference>
<dbReference type="EMBL" id="FRBL01000007">
    <property type="protein sequence ID" value="SHM28457.1"/>
    <property type="molecule type" value="Genomic_DNA"/>
</dbReference>
<dbReference type="GO" id="GO:0008483">
    <property type="term" value="F:transaminase activity"/>
    <property type="evidence" value="ECO:0007669"/>
    <property type="project" value="TreeGrafter"/>
</dbReference>
<evidence type="ECO:0000256" key="4">
    <source>
        <dbReference type="RuleBase" id="RU004508"/>
    </source>
</evidence>
<dbReference type="Proteomes" id="UP000184420">
    <property type="component" value="Unassembled WGS sequence"/>
</dbReference>
<sequence>MMIPIVKPYIPPKEKLFPELENILYSGYIAEGEKVYEFEKLFGAYVNNPFSLSLNSGTAALHIALIMAGVKPGDEVISTVLTAEPTNVAIKLVGGKVVWADVDPSTGLLDPVSVRSKITDKTKAIILVHYAGMVADLNEFTKISEEFNIPIIEDAAHALGAKYKGQNIGGVSEYTIFSLQAIKHMTTVDGGFLCLKSQEAFDRARKLRWFGLDKTRPRLENDITEAGYKYHMNNVNATIGIVQMQYIEQIVGSYIENGKYFDKALKNIPGIELLKYYDDTSPSYWLYTMKVDNRDAFIKHMAAHNISASELHLRNDRHSLFKESATELPAFNEFYKKMVHIPCGWWLSAEDREMIVSAINSGW</sequence>
<dbReference type="Gene3D" id="3.40.640.10">
    <property type="entry name" value="Type I PLP-dependent aspartate aminotransferase-like (Major domain)"/>
    <property type="match status" value="1"/>
</dbReference>
<comment type="similarity">
    <text evidence="1 4">Belongs to the DegT/DnrJ/EryC1 family.</text>
</comment>